<gene>
    <name evidence="2" type="ORF">METZ01_LOCUS503574</name>
</gene>
<dbReference type="PANTHER" id="PTHR36842:SF1">
    <property type="entry name" value="PROTEIN TOLB"/>
    <property type="match status" value="1"/>
</dbReference>
<dbReference type="SUPFAM" id="SSF69304">
    <property type="entry name" value="Tricorn protease N-terminal domain"/>
    <property type="match status" value="1"/>
</dbReference>
<accession>A0A383E2R7</accession>
<sequence length="233" mass="26926">EDDLHSYTEMGSLRTRGGGYRAEQVYNQGFALLMYIKDQYGAEKVESLQDHVGSLSFDPAIRSVLGISADQLYDDWVRYLRDHYDLQVAEIRNEGFFEGEPMDELNQGVIDYHPSYSPDGTKVAYISSRRQDFRIPNLVIYDFEKRKKKKLKGYVDTRISWSPDGEEIVFLRNKNGFNDLYIYHLESEEEHRISANLRARDPSFSPDGERIAFARNEDGNTNLCLINRDGTGL</sequence>
<dbReference type="AlphaFoldDB" id="A0A383E2R7"/>
<dbReference type="EMBL" id="UINC01222093">
    <property type="protein sequence ID" value="SVE50720.1"/>
    <property type="molecule type" value="Genomic_DNA"/>
</dbReference>
<dbReference type="InterPro" id="IPR011659">
    <property type="entry name" value="WD40"/>
</dbReference>
<feature type="non-terminal residue" evidence="2">
    <location>
        <position position="1"/>
    </location>
</feature>
<dbReference type="Pfam" id="PF07676">
    <property type="entry name" value="PD40"/>
    <property type="match status" value="3"/>
</dbReference>
<proteinExistence type="inferred from homology"/>
<reference evidence="2" key="1">
    <citation type="submission" date="2018-05" db="EMBL/GenBank/DDBJ databases">
        <authorList>
            <person name="Lanie J.A."/>
            <person name="Ng W.-L."/>
            <person name="Kazmierczak K.M."/>
            <person name="Andrzejewski T.M."/>
            <person name="Davidsen T.M."/>
            <person name="Wayne K.J."/>
            <person name="Tettelin H."/>
            <person name="Glass J.I."/>
            <person name="Rusch D."/>
            <person name="Podicherti R."/>
            <person name="Tsui H.-C.T."/>
            <person name="Winkler M.E."/>
        </authorList>
    </citation>
    <scope>NUCLEOTIDE SEQUENCE</scope>
</reference>
<evidence type="ECO:0000313" key="2">
    <source>
        <dbReference type="EMBL" id="SVE50720.1"/>
    </source>
</evidence>
<dbReference type="PANTHER" id="PTHR36842">
    <property type="entry name" value="PROTEIN TOLB HOMOLOG"/>
    <property type="match status" value="1"/>
</dbReference>
<dbReference type="Gene3D" id="2.120.10.30">
    <property type="entry name" value="TolB, C-terminal domain"/>
    <property type="match status" value="1"/>
</dbReference>
<organism evidence="2">
    <name type="scientific">marine metagenome</name>
    <dbReference type="NCBI Taxonomy" id="408172"/>
    <lineage>
        <taxon>unclassified sequences</taxon>
        <taxon>metagenomes</taxon>
        <taxon>ecological metagenomes</taxon>
    </lineage>
</organism>
<evidence type="ECO:0000256" key="1">
    <source>
        <dbReference type="ARBA" id="ARBA00009820"/>
    </source>
</evidence>
<dbReference type="InterPro" id="IPR011042">
    <property type="entry name" value="6-blade_b-propeller_TolB-like"/>
</dbReference>
<comment type="similarity">
    <text evidence="1">Belongs to the TolB family.</text>
</comment>
<protein>
    <submittedName>
        <fullName evidence="2">Uncharacterized protein</fullName>
    </submittedName>
</protein>
<feature type="non-terminal residue" evidence="2">
    <location>
        <position position="233"/>
    </location>
</feature>
<name>A0A383E2R7_9ZZZZ</name>